<evidence type="ECO:0000256" key="1">
    <source>
        <dbReference type="SAM" id="MobiDB-lite"/>
    </source>
</evidence>
<feature type="compositionally biased region" description="Acidic residues" evidence="1">
    <location>
        <begin position="19"/>
        <end position="30"/>
    </location>
</feature>
<name>A0AA88ALN0_FICCA</name>
<accession>A0AA88ALN0</accession>
<evidence type="ECO:0000313" key="2">
    <source>
        <dbReference type="EMBL" id="GMN48553.1"/>
    </source>
</evidence>
<comment type="caution">
    <text evidence="2">The sequence shown here is derived from an EMBL/GenBank/DDBJ whole genome shotgun (WGS) entry which is preliminary data.</text>
</comment>
<dbReference type="AlphaFoldDB" id="A0AA88ALN0"/>
<feature type="region of interest" description="Disordered" evidence="1">
    <location>
        <begin position="1"/>
        <end position="31"/>
    </location>
</feature>
<protein>
    <submittedName>
        <fullName evidence="2">Uncharacterized protein</fullName>
    </submittedName>
</protein>
<proteinExistence type="predicted"/>
<keyword evidence="3" id="KW-1185">Reference proteome</keyword>
<feature type="region of interest" description="Disordered" evidence="1">
    <location>
        <begin position="48"/>
        <end position="71"/>
    </location>
</feature>
<feature type="compositionally biased region" description="Basic and acidic residues" evidence="1">
    <location>
        <begin position="1"/>
        <end position="18"/>
    </location>
</feature>
<evidence type="ECO:0000313" key="3">
    <source>
        <dbReference type="Proteomes" id="UP001187192"/>
    </source>
</evidence>
<organism evidence="2 3">
    <name type="scientific">Ficus carica</name>
    <name type="common">Common fig</name>
    <dbReference type="NCBI Taxonomy" id="3494"/>
    <lineage>
        <taxon>Eukaryota</taxon>
        <taxon>Viridiplantae</taxon>
        <taxon>Streptophyta</taxon>
        <taxon>Embryophyta</taxon>
        <taxon>Tracheophyta</taxon>
        <taxon>Spermatophyta</taxon>
        <taxon>Magnoliopsida</taxon>
        <taxon>eudicotyledons</taxon>
        <taxon>Gunneridae</taxon>
        <taxon>Pentapetalae</taxon>
        <taxon>rosids</taxon>
        <taxon>fabids</taxon>
        <taxon>Rosales</taxon>
        <taxon>Moraceae</taxon>
        <taxon>Ficeae</taxon>
        <taxon>Ficus</taxon>
    </lineage>
</organism>
<reference evidence="2" key="1">
    <citation type="submission" date="2023-07" db="EMBL/GenBank/DDBJ databases">
        <title>draft genome sequence of fig (Ficus carica).</title>
        <authorList>
            <person name="Takahashi T."/>
            <person name="Nishimura K."/>
        </authorList>
    </citation>
    <scope>NUCLEOTIDE SEQUENCE</scope>
</reference>
<gene>
    <name evidence="2" type="ORF">TIFTF001_017728</name>
</gene>
<dbReference type="EMBL" id="BTGU01000028">
    <property type="protein sequence ID" value="GMN48553.1"/>
    <property type="molecule type" value="Genomic_DNA"/>
</dbReference>
<dbReference type="Proteomes" id="UP001187192">
    <property type="component" value="Unassembled WGS sequence"/>
</dbReference>
<sequence>MDRGKQPIEDVVVERTSNDSDESDSGDEEWASVLRRSKAEYELLQMRKGAEMSNEASERSRLATVSGAGIL</sequence>